<organism evidence="2 3">
    <name type="scientific">Streptomyces pseudovenezuelae</name>
    <dbReference type="NCBI Taxonomy" id="67350"/>
    <lineage>
        <taxon>Bacteria</taxon>
        <taxon>Bacillati</taxon>
        <taxon>Actinomycetota</taxon>
        <taxon>Actinomycetes</taxon>
        <taxon>Kitasatosporales</taxon>
        <taxon>Streptomycetaceae</taxon>
        <taxon>Streptomyces</taxon>
        <taxon>Streptomyces aurantiacus group</taxon>
    </lineage>
</organism>
<accession>A0A117PMN9</accession>
<gene>
    <name evidence="2" type="ORF">AQI94_41775</name>
</gene>
<name>A0A117PMN9_9ACTN</name>
<reference evidence="2 3" key="1">
    <citation type="submission" date="2015-10" db="EMBL/GenBank/DDBJ databases">
        <title>Draft genome sequence of Streptomyces pseudovenezuelae DSM 40212, type strain for the species Streptomyces pseudovenezuelae.</title>
        <authorList>
            <person name="Ruckert C."/>
            <person name="Winkler A."/>
            <person name="Kalinowski J."/>
            <person name="Kampfer P."/>
            <person name="Glaeser S."/>
        </authorList>
    </citation>
    <scope>NUCLEOTIDE SEQUENCE [LARGE SCALE GENOMIC DNA]</scope>
    <source>
        <strain evidence="2 3">DSM 40212</strain>
    </source>
</reference>
<feature type="region of interest" description="Disordered" evidence="1">
    <location>
        <begin position="1"/>
        <end position="24"/>
    </location>
</feature>
<evidence type="ECO:0000256" key="1">
    <source>
        <dbReference type="SAM" id="MobiDB-lite"/>
    </source>
</evidence>
<dbReference type="RefSeq" id="WP_031059602.1">
    <property type="nucleotide sequence ID" value="NZ_JBIBHV010000018.1"/>
</dbReference>
<dbReference type="OrthoDB" id="4465019at2"/>
<comment type="caution">
    <text evidence="2">The sequence shown here is derived from an EMBL/GenBank/DDBJ whole genome shotgun (WGS) entry which is preliminary data.</text>
</comment>
<dbReference type="AlphaFoldDB" id="A0A117PMN9"/>
<protein>
    <submittedName>
        <fullName evidence="2">Uncharacterized protein</fullName>
    </submittedName>
</protein>
<proteinExistence type="predicted"/>
<dbReference type="Proteomes" id="UP000053039">
    <property type="component" value="Unassembled WGS sequence"/>
</dbReference>
<sequence>MAAHEPWRMSVDGEEFEVSEPDGKPGTYHVTWLTGPDPQYGFGFTTHPPVRPGREHLEEAVREFLAQVDPDTGHIE</sequence>
<dbReference type="EMBL" id="LMWM01000054">
    <property type="protein sequence ID" value="KUM82463.1"/>
    <property type="molecule type" value="Genomic_DNA"/>
</dbReference>
<evidence type="ECO:0000313" key="3">
    <source>
        <dbReference type="Proteomes" id="UP000053039"/>
    </source>
</evidence>
<evidence type="ECO:0000313" key="2">
    <source>
        <dbReference type="EMBL" id="KUM82463.1"/>
    </source>
</evidence>